<protein>
    <submittedName>
        <fullName evidence="4">Arylsulfatase</fullName>
        <ecNumber evidence="4">3.1.6.1</ecNumber>
    </submittedName>
</protein>
<evidence type="ECO:0000313" key="4">
    <source>
        <dbReference type="EMBL" id="QEG35456.1"/>
    </source>
</evidence>
<dbReference type="InterPro" id="IPR002591">
    <property type="entry name" value="Phosphodiest/P_Trfase"/>
</dbReference>
<dbReference type="PROSITE" id="PS00523">
    <property type="entry name" value="SULFATASE_1"/>
    <property type="match status" value="1"/>
</dbReference>
<dbReference type="PANTHER" id="PTHR43108:SF6">
    <property type="entry name" value="N-SULPHOGLUCOSAMINE SULPHOHYDROLASE"/>
    <property type="match status" value="1"/>
</dbReference>
<dbReference type="Proteomes" id="UP000323917">
    <property type="component" value="Chromosome"/>
</dbReference>
<dbReference type="CDD" id="cd16031">
    <property type="entry name" value="G6S_like"/>
    <property type="match status" value="1"/>
</dbReference>
<dbReference type="Pfam" id="PF01663">
    <property type="entry name" value="Phosphodiest"/>
    <property type="match status" value="1"/>
</dbReference>
<dbReference type="InterPro" id="IPR017850">
    <property type="entry name" value="Alkaline_phosphatase_core_sf"/>
</dbReference>
<dbReference type="InterPro" id="IPR024607">
    <property type="entry name" value="Sulfatase_CS"/>
</dbReference>
<dbReference type="PANTHER" id="PTHR43108">
    <property type="entry name" value="N-ACETYLGLUCOSAMINE-6-SULFATASE FAMILY MEMBER"/>
    <property type="match status" value="1"/>
</dbReference>
<accession>A0A5B9QEX6</accession>
<sequence>MARIFVVSLNLLQLIVLVGFHSVALADERPNILFVFTDDHATKALSAYDDGLIETPNLDRLANEGMKFNRCYVTNSICGPSRACILTGKYSHKNGYYHNDQEFDGTQQTFPKLLQQAGYQTALIGKWHLGRQSKPTGFDYWHILEHQGFYYQPKFITPWGQVQYLGYTTELLTDQTLAWLEHGRDPDRPFLLMMQHKAPHRPWDPAPDRVTDNMNQVYPEPENLFDNYENRASAAAQAEMRIANDKHMSIHGPDIKAWDQPELNDPNNSRARDWFYGKMTHDQLTTWKEAYLQKNEKYYEGKLSGKDLVRWKYQRFLQDYLSCVSSVDDSVGQVLDYLEEAGLAENTVVIYSSDQGFFLGEHGWFDKRFMYEESLRAPLLVRWPGVTEPGSIEERIVSNLDFAETFLDIANVDIPAEMQGASLEPLLRGTPPKDWRDSFYYHYYEGGGHNVSEHYGVTDGRYKLIHFYKLGEWELFDLVADPHEMHSVYGDVEYAEVQAKMLAKLQDLRVELEVTSDDPPTQE</sequence>
<dbReference type="Gene3D" id="3.40.720.10">
    <property type="entry name" value="Alkaline Phosphatase, subunit A"/>
    <property type="match status" value="1"/>
</dbReference>
<gene>
    <name evidence="4" type="ORF">Pr1d_27550</name>
</gene>
<evidence type="ECO:0000259" key="3">
    <source>
        <dbReference type="Pfam" id="PF16347"/>
    </source>
</evidence>
<dbReference type="KEGG" id="bgok:Pr1d_27550"/>
<dbReference type="RefSeq" id="WP_148073968.1">
    <property type="nucleotide sequence ID" value="NZ_CP042913.1"/>
</dbReference>
<organism evidence="4 5">
    <name type="scientific">Bythopirellula goksoeyrii</name>
    <dbReference type="NCBI Taxonomy" id="1400387"/>
    <lineage>
        <taxon>Bacteria</taxon>
        <taxon>Pseudomonadati</taxon>
        <taxon>Planctomycetota</taxon>
        <taxon>Planctomycetia</taxon>
        <taxon>Pirellulales</taxon>
        <taxon>Lacipirellulaceae</taxon>
        <taxon>Bythopirellula</taxon>
    </lineage>
</organism>
<dbReference type="InterPro" id="IPR032506">
    <property type="entry name" value="SGSH_C"/>
</dbReference>
<dbReference type="PROSITE" id="PS00149">
    <property type="entry name" value="SULFATASE_2"/>
    <property type="match status" value="1"/>
</dbReference>
<keyword evidence="5" id="KW-1185">Reference proteome</keyword>
<dbReference type="Pfam" id="PF16347">
    <property type="entry name" value="SGSH_C"/>
    <property type="match status" value="1"/>
</dbReference>
<evidence type="ECO:0000256" key="1">
    <source>
        <dbReference type="ARBA" id="ARBA00008779"/>
    </source>
</evidence>
<name>A0A5B9QEX6_9BACT</name>
<proteinExistence type="inferred from homology"/>
<dbReference type="SUPFAM" id="SSF53649">
    <property type="entry name" value="Alkaline phosphatase-like"/>
    <property type="match status" value="1"/>
</dbReference>
<reference evidence="4 5" key="1">
    <citation type="submission" date="2019-08" db="EMBL/GenBank/DDBJ databases">
        <title>Deep-cultivation of Planctomycetes and their phenomic and genomic characterization uncovers novel biology.</title>
        <authorList>
            <person name="Wiegand S."/>
            <person name="Jogler M."/>
            <person name="Boedeker C."/>
            <person name="Pinto D."/>
            <person name="Vollmers J."/>
            <person name="Rivas-Marin E."/>
            <person name="Kohn T."/>
            <person name="Peeters S.H."/>
            <person name="Heuer A."/>
            <person name="Rast P."/>
            <person name="Oberbeckmann S."/>
            <person name="Bunk B."/>
            <person name="Jeske O."/>
            <person name="Meyerdierks A."/>
            <person name="Storesund J.E."/>
            <person name="Kallscheuer N."/>
            <person name="Luecker S."/>
            <person name="Lage O.M."/>
            <person name="Pohl T."/>
            <person name="Merkel B.J."/>
            <person name="Hornburger P."/>
            <person name="Mueller R.-W."/>
            <person name="Bruemmer F."/>
            <person name="Labrenz M."/>
            <person name="Spormann A.M."/>
            <person name="Op den Camp H."/>
            <person name="Overmann J."/>
            <person name="Amann R."/>
            <person name="Jetten M.S.M."/>
            <person name="Mascher T."/>
            <person name="Medema M.H."/>
            <person name="Devos D.P."/>
            <person name="Kaster A.-K."/>
            <person name="Ovreas L."/>
            <person name="Rohde M."/>
            <person name="Galperin M.Y."/>
            <person name="Jogler C."/>
        </authorList>
    </citation>
    <scope>NUCLEOTIDE SEQUENCE [LARGE SCALE GENOMIC DNA]</scope>
    <source>
        <strain evidence="4 5">Pr1d</strain>
    </source>
</reference>
<dbReference type="EMBL" id="CP042913">
    <property type="protein sequence ID" value="QEG35456.1"/>
    <property type="molecule type" value="Genomic_DNA"/>
</dbReference>
<keyword evidence="2 4" id="KW-0378">Hydrolase</keyword>
<evidence type="ECO:0000313" key="5">
    <source>
        <dbReference type="Proteomes" id="UP000323917"/>
    </source>
</evidence>
<dbReference type="EC" id="3.1.6.1" evidence="4"/>
<feature type="domain" description="N-sulphoglucosamine sulphohydrolase C-terminal" evidence="3">
    <location>
        <begin position="360"/>
        <end position="510"/>
    </location>
</feature>
<dbReference type="AlphaFoldDB" id="A0A5B9QEX6"/>
<comment type="similarity">
    <text evidence="1">Belongs to the sulfatase family.</text>
</comment>
<dbReference type="OrthoDB" id="237120at2"/>
<evidence type="ECO:0000256" key="2">
    <source>
        <dbReference type="ARBA" id="ARBA00022801"/>
    </source>
</evidence>
<dbReference type="GO" id="GO:0004065">
    <property type="term" value="F:arylsulfatase activity"/>
    <property type="evidence" value="ECO:0007669"/>
    <property type="project" value="UniProtKB-EC"/>
</dbReference>